<dbReference type="PANTHER" id="PTHR31279:SF4">
    <property type="entry name" value="PROTEIN EXORDIUM-LIKE 5"/>
    <property type="match status" value="1"/>
</dbReference>
<name>A0A0D6QW91_ARACU</name>
<proteinExistence type="inferred from homology"/>
<keyword evidence="6" id="KW-1133">Transmembrane helix</keyword>
<accession>A0A0D6QW91</accession>
<dbReference type="EMBL" id="GCKF01042644">
    <property type="protein sequence ID" value="JAG94721.1"/>
    <property type="molecule type" value="Transcribed_RNA"/>
</dbReference>
<evidence type="ECO:0000256" key="5">
    <source>
        <dbReference type="ARBA" id="ARBA00023591"/>
    </source>
</evidence>
<protein>
    <recommendedName>
        <fullName evidence="8">Phosphate-induced protein 1</fullName>
    </recommendedName>
</protein>
<feature type="transmembrane region" description="Helical" evidence="6">
    <location>
        <begin position="44"/>
        <end position="66"/>
    </location>
</feature>
<keyword evidence="4" id="KW-0732">Signal</keyword>
<comment type="subcellular location">
    <subcellularLocation>
        <location evidence="1">Secreted</location>
        <location evidence="1">Extracellular space</location>
        <location evidence="1">Apoplast</location>
    </subcellularLocation>
</comment>
<reference evidence="7" key="1">
    <citation type="submission" date="2015-03" db="EMBL/GenBank/DDBJ databases">
        <title>A transcriptome of Araucaria cunninghamii, an australian fine timber species.</title>
        <authorList>
            <person name="Jing Yi C.J.Y."/>
            <person name="Yin San L.Y.S."/>
            <person name="Abdul Karim S.S."/>
            <person name="Wan Azmi N.N."/>
            <person name="Hercus R.R."/>
            <person name="Croft L.L."/>
        </authorList>
    </citation>
    <scope>NUCLEOTIDE SEQUENCE</scope>
    <source>
        <strain evidence="7">MI0301</strain>
        <tissue evidence="7">Leaf</tissue>
    </source>
</reference>
<dbReference type="AlphaFoldDB" id="A0A0D6QW91"/>
<keyword evidence="6" id="KW-0812">Transmembrane</keyword>
<keyword evidence="3" id="KW-0964">Secreted</keyword>
<dbReference type="Pfam" id="PF04674">
    <property type="entry name" value="Phi_1"/>
    <property type="match status" value="1"/>
</dbReference>
<keyword evidence="6" id="KW-0472">Membrane</keyword>
<dbReference type="GO" id="GO:0048046">
    <property type="term" value="C:apoplast"/>
    <property type="evidence" value="ECO:0007669"/>
    <property type="project" value="UniProtKB-SubCell"/>
</dbReference>
<sequence length="378" mass="40884">MTPTAAPGLEPAPYMFPPAPQCPKQRKNIQGVTKFWRISMDKQILVLFVAAAALMAAAEGGGFRPWPPRNDTLRNSPELYMSSLKNEGASPYVKMEYHMGPVLTGQTQIFVIWYGKWSAPEKAVLRDFLHSVTAANVTGPSVQQWWSTVQMYTDQTGNNISAITLAGERDDDYSQGKSLTRMTVQQVVKSSLTEHGGSLPVAPKGGLYLVLTARDVAMQDYCRAVCGFHYFTYPSIAGYTLPYAWVGNSGQMCPEVCAYPFAVPSYMGPSARALKAPNGDVGVDGMVSVLAHELAEMSSNPLINAWYAGGDPTAPVEIADLCEGMYGTGAGGGYTGMVSQDRGGATYNLFGVGGRRFLVQWVWSPLLNACTGPNRSDR</sequence>
<evidence type="ECO:0000256" key="3">
    <source>
        <dbReference type="ARBA" id="ARBA00022525"/>
    </source>
</evidence>
<evidence type="ECO:0000313" key="7">
    <source>
        <dbReference type="EMBL" id="JAG94721.1"/>
    </source>
</evidence>
<evidence type="ECO:0000256" key="6">
    <source>
        <dbReference type="SAM" id="Phobius"/>
    </source>
</evidence>
<comment type="similarity">
    <text evidence="5">Belongs to the EXORDIUM family.</text>
</comment>
<organism evidence="7">
    <name type="scientific">Araucaria cunninghamii</name>
    <name type="common">Hoop pine</name>
    <name type="synonym">Moreton Bay pine</name>
    <dbReference type="NCBI Taxonomy" id="56994"/>
    <lineage>
        <taxon>Eukaryota</taxon>
        <taxon>Viridiplantae</taxon>
        <taxon>Streptophyta</taxon>
        <taxon>Embryophyta</taxon>
        <taxon>Tracheophyta</taxon>
        <taxon>Spermatophyta</taxon>
        <taxon>Pinopsida</taxon>
        <taxon>Pinidae</taxon>
        <taxon>Conifers II</taxon>
        <taxon>Araucariales</taxon>
        <taxon>Araucariaceae</taxon>
        <taxon>Araucaria</taxon>
    </lineage>
</organism>
<evidence type="ECO:0000256" key="2">
    <source>
        <dbReference type="ARBA" id="ARBA00022523"/>
    </source>
</evidence>
<dbReference type="PANTHER" id="PTHR31279">
    <property type="entry name" value="PROTEIN EXORDIUM-LIKE 5"/>
    <property type="match status" value="1"/>
</dbReference>
<dbReference type="InterPro" id="IPR006766">
    <property type="entry name" value="EXORDIUM-like"/>
</dbReference>
<keyword evidence="2" id="KW-0052">Apoplast</keyword>
<evidence type="ECO:0000256" key="4">
    <source>
        <dbReference type="ARBA" id="ARBA00022729"/>
    </source>
</evidence>
<evidence type="ECO:0008006" key="8">
    <source>
        <dbReference type="Google" id="ProtNLM"/>
    </source>
</evidence>
<evidence type="ECO:0000256" key="1">
    <source>
        <dbReference type="ARBA" id="ARBA00004271"/>
    </source>
</evidence>